<name>A0A8J2KDL6_9HEXA</name>
<keyword evidence="1" id="KW-1133">Transmembrane helix</keyword>
<evidence type="ECO:0000313" key="3">
    <source>
        <dbReference type="Proteomes" id="UP000708208"/>
    </source>
</evidence>
<evidence type="ECO:0000256" key="1">
    <source>
        <dbReference type="SAM" id="Phobius"/>
    </source>
</evidence>
<feature type="transmembrane region" description="Helical" evidence="1">
    <location>
        <begin position="31"/>
        <end position="52"/>
    </location>
</feature>
<proteinExistence type="predicted"/>
<feature type="transmembrane region" description="Helical" evidence="1">
    <location>
        <begin position="145"/>
        <end position="163"/>
    </location>
</feature>
<feature type="transmembrane region" description="Helical" evidence="1">
    <location>
        <begin position="116"/>
        <end position="139"/>
    </location>
</feature>
<organism evidence="2 3">
    <name type="scientific">Allacma fusca</name>
    <dbReference type="NCBI Taxonomy" id="39272"/>
    <lineage>
        <taxon>Eukaryota</taxon>
        <taxon>Metazoa</taxon>
        <taxon>Ecdysozoa</taxon>
        <taxon>Arthropoda</taxon>
        <taxon>Hexapoda</taxon>
        <taxon>Collembola</taxon>
        <taxon>Symphypleona</taxon>
        <taxon>Sminthuridae</taxon>
        <taxon>Allacma</taxon>
    </lineage>
</organism>
<dbReference type="Proteomes" id="UP000708208">
    <property type="component" value="Unassembled WGS sequence"/>
</dbReference>
<gene>
    <name evidence="2" type="ORF">AFUS01_LOCUS21577</name>
</gene>
<protein>
    <submittedName>
        <fullName evidence="2">Uncharacterized protein</fullName>
    </submittedName>
</protein>
<keyword evidence="3" id="KW-1185">Reference proteome</keyword>
<reference evidence="2" key="1">
    <citation type="submission" date="2021-06" db="EMBL/GenBank/DDBJ databases">
        <authorList>
            <person name="Hodson N. C."/>
            <person name="Mongue J. A."/>
            <person name="Jaron S. K."/>
        </authorList>
    </citation>
    <scope>NUCLEOTIDE SEQUENCE</scope>
</reference>
<dbReference type="EMBL" id="CAJVCH010243131">
    <property type="protein sequence ID" value="CAG7733111.1"/>
    <property type="molecule type" value="Genomic_DNA"/>
</dbReference>
<accession>A0A8J2KDL6</accession>
<keyword evidence="1" id="KW-0472">Membrane</keyword>
<feature type="transmembrane region" description="Helical" evidence="1">
    <location>
        <begin position="77"/>
        <end position="104"/>
    </location>
</feature>
<dbReference type="AlphaFoldDB" id="A0A8J2KDL6"/>
<comment type="caution">
    <text evidence="2">The sequence shown here is derived from an EMBL/GenBank/DDBJ whole genome shotgun (WGS) entry which is preliminary data.</text>
</comment>
<evidence type="ECO:0000313" key="2">
    <source>
        <dbReference type="EMBL" id="CAG7733111.1"/>
    </source>
</evidence>
<sequence>MPEETNEERRICCFAIGSFIKGIMRFQIVGCVLRMIFWLFIFVLVGRGLYIVDQGDKLVPDRVPPLTEDEMLGQRRVYVAVVIVASFMILLYGVGLFLGAWFLHDFSNKMESFSHLITWHVYAALSLFFSLIFDVILIMNSYGGSIILIVLTISLNAYTIEAVKIQREGLGRKDSLELSVHSAEEN</sequence>
<keyword evidence="1" id="KW-0812">Transmembrane</keyword>